<feature type="domain" description="Transglycosylase SLT" evidence="1">
    <location>
        <begin position="29"/>
        <end position="140"/>
    </location>
</feature>
<dbReference type="EMBL" id="JACRSU010000001">
    <property type="protein sequence ID" value="MBC8539907.1"/>
    <property type="molecule type" value="Genomic_DNA"/>
</dbReference>
<dbReference type="Proteomes" id="UP000611762">
    <property type="component" value="Unassembled WGS sequence"/>
</dbReference>
<evidence type="ECO:0000313" key="2">
    <source>
        <dbReference type="EMBL" id="MBC8539907.1"/>
    </source>
</evidence>
<sequence>MVLLGLAVLYLLAGTIAKMEYPVKHEVLVSKYAQEYGLSENFVYAVMKAESNFNHEAKSGKNASGLMQIMEPTGEWIAEKLGMKDFSKEQLLTPETNIEMGCFYLSYLLDMYGGDKKRALAAYNAGHANVDSWLLNKKYSKDGVGLDVIPYPETEKYVNLVLKNEKIYNYLYRK</sequence>
<organism evidence="2 3">
    <name type="scientific">Congzhengia minquanensis</name>
    <dbReference type="NCBI Taxonomy" id="2763657"/>
    <lineage>
        <taxon>Bacteria</taxon>
        <taxon>Bacillati</taxon>
        <taxon>Bacillota</taxon>
        <taxon>Clostridia</taxon>
        <taxon>Eubacteriales</taxon>
        <taxon>Oscillospiraceae</taxon>
        <taxon>Congzhengia</taxon>
    </lineage>
</organism>
<dbReference type="InterPro" id="IPR008258">
    <property type="entry name" value="Transglycosylase_SLT_dom_1"/>
</dbReference>
<evidence type="ECO:0000313" key="3">
    <source>
        <dbReference type="Proteomes" id="UP000611762"/>
    </source>
</evidence>
<dbReference type="PANTHER" id="PTHR37423">
    <property type="entry name" value="SOLUBLE LYTIC MUREIN TRANSGLYCOSYLASE-RELATED"/>
    <property type="match status" value="1"/>
</dbReference>
<dbReference type="Gene3D" id="1.10.530.10">
    <property type="match status" value="1"/>
</dbReference>
<gene>
    <name evidence="2" type="ORF">H8698_02815</name>
</gene>
<dbReference type="CDD" id="cd16896">
    <property type="entry name" value="LT_Slt70-like"/>
    <property type="match status" value="1"/>
</dbReference>
<dbReference type="PANTHER" id="PTHR37423:SF2">
    <property type="entry name" value="MEMBRANE-BOUND LYTIC MUREIN TRANSGLYCOSYLASE C"/>
    <property type="match status" value="1"/>
</dbReference>
<protein>
    <submittedName>
        <fullName evidence="2">Lytic transglycosylase domain-containing protein</fullName>
    </submittedName>
</protein>
<reference evidence="2" key="1">
    <citation type="submission" date="2020-08" db="EMBL/GenBank/DDBJ databases">
        <title>Genome public.</title>
        <authorList>
            <person name="Liu C."/>
            <person name="Sun Q."/>
        </authorList>
    </citation>
    <scope>NUCLEOTIDE SEQUENCE</scope>
    <source>
        <strain evidence="2">H8</strain>
    </source>
</reference>
<name>A0A926DLF8_9FIRM</name>
<evidence type="ECO:0000259" key="1">
    <source>
        <dbReference type="Pfam" id="PF01464"/>
    </source>
</evidence>
<dbReference type="Pfam" id="PF01464">
    <property type="entry name" value="SLT"/>
    <property type="match status" value="1"/>
</dbReference>
<accession>A0A926DLF8</accession>
<dbReference type="InterPro" id="IPR023346">
    <property type="entry name" value="Lysozyme-like_dom_sf"/>
</dbReference>
<proteinExistence type="predicted"/>
<dbReference type="SUPFAM" id="SSF53955">
    <property type="entry name" value="Lysozyme-like"/>
    <property type="match status" value="1"/>
</dbReference>
<keyword evidence="3" id="KW-1185">Reference proteome</keyword>
<dbReference type="AlphaFoldDB" id="A0A926DLF8"/>
<comment type="caution">
    <text evidence="2">The sequence shown here is derived from an EMBL/GenBank/DDBJ whole genome shotgun (WGS) entry which is preliminary data.</text>
</comment>